<name>A0A855WW62_9BACT</name>
<organism evidence="1 2">
    <name type="scientific">candidate division GN15 bacterium</name>
    <dbReference type="NCBI Taxonomy" id="2072418"/>
    <lineage>
        <taxon>Bacteria</taxon>
        <taxon>candidate division GN15</taxon>
    </lineage>
</organism>
<evidence type="ECO:0008006" key="3">
    <source>
        <dbReference type="Google" id="ProtNLM"/>
    </source>
</evidence>
<dbReference type="InterPro" id="IPR011989">
    <property type="entry name" value="ARM-like"/>
</dbReference>
<dbReference type="InterPro" id="IPR016024">
    <property type="entry name" value="ARM-type_fold"/>
</dbReference>
<proteinExistence type="predicted"/>
<dbReference type="PANTHER" id="PTHR12697">
    <property type="entry name" value="PBS LYASE HEAT-LIKE PROTEIN"/>
    <property type="match status" value="1"/>
</dbReference>
<dbReference type="Proteomes" id="UP000250918">
    <property type="component" value="Unassembled WGS sequence"/>
</dbReference>
<gene>
    <name evidence="1" type="ORF">C3F09_10895</name>
</gene>
<dbReference type="PANTHER" id="PTHR12697:SF5">
    <property type="entry name" value="DEOXYHYPUSINE HYDROXYLASE"/>
    <property type="match status" value="1"/>
</dbReference>
<dbReference type="Pfam" id="PF13646">
    <property type="entry name" value="HEAT_2"/>
    <property type="match status" value="1"/>
</dbReference>
<dbReference type="EMBL" id="PQAP01000187">
    <property type="protein sequence ID" value="PWB68859.1"/>
    <property type="molecule type" value="Genomic_DNA"/>
</dbReference>
<evidence type="ECO:0000313" key="1">
    <source>
        <dbReference type="EMBL" id="PWB68859.1"/>
    </source>
</evidence>
<comment type="caution">
    <text evidence="1">The sequence shown here is derived from an EMBL/GenBank/DDBJ whole genome shotgun (WGS) entry which is preliminary data.</text>
</comment>
<evidence type="ECO:0000313" key="2">
    <source>
        <dbReference type="Proteomes" id="UP000250918"/>
    </source>
</evidence>
<dbReference type="SUPFAM" id="SSF48371">
    <property type="entry name" value="ARM repeat"/>
    <property type="match status" value="1"/>
</dbReference>
<dbReference type="InterPro" id="IPR004155">
    <property type="entry name" value="PBS_lyase_HEAT"/>
</dbReference>
<reference evidence="1 2" key="1">
    <citation type="journal article" date="2018" name="ISME J.">
        <title>A methanotrophic archaeon couples anaerobic oxidation of methane to Fe(III) reduction.</title>
        <authorList>
            <person name="Cai C."/>
            <person name="Leu A.O."/>
            <person name="Xie G.J."/>
            <person name="Guo J."/>
            <person name="Feng Y."/>
            <person name="Zhao J.X."/>
            <person name="Tyson G.W."/>
            <person name="Yuan Z."/>
            <person name="Hu S."/>
        </authorList>
    </citation>
    <scope>NUCLEOTIDE SEQUENCE [LARGE SCALE GENOMIC DNA]</scope>
    <source>
        <strain evidence="1">FeB_12</strain>
    </source>
</reference>
<dbReference type="GO" id="GO:0016491">
    <property type="term" value="F:oxidoreductase activity"/>
    <property type="evidence" value="ECO:0007669"/>
    <property type="project" value="TreeGrafter"/>
</dbReference>
<dbReference type="SMART" id="SM00567">
    <property type="entry name" value="EZ_HEAT"/>
    <property type="match status" value="3"/>
</dbReference>
<accession>A0A855WW62</accession>
<dbReference type="AlphaFoldDB" id="A0A855WW62"/>
<dbReference type="Gene3D" id="1.25.10.10">
    <property type="entry name" value="Leucine-rich Repeat Variant"/>
    <property type="match status" value="1"/>
</dbReference>
<sequence length="330" mass="35239">MAAGRFYQGGAAVAMRNVIAISFLAITLSAVAIPATISAQTSLDKRLDSLFMIASNGEVKYQAMIKPADDSIVAMGPTVIPRLVSKLGGKSRYERIAIERILKRFGAPAVPSLLAVLKYDTGQVVERSCYILGEIGDTSATVGLLGTVSNRRWQARESAIGALGKIKDQRADSAVITAMNDTIPLVRKSAAVSCGQLQIQSSIRHLVHLLGDPFYGARMPAAEALPKLDTPNVVQAICDSMPAENQLLGNLGCVVLGKIGTTAALDALTEQAFGGSPERRAHAAIALVTADSTDTRNFRYFYLGYETDPYSRLKVESAIKAVSHDRVESQ</sequence>
<protein>
    <recommendedName>
        <fullName evidence="3">HEAT repeat domain-containing protein</fullName>
    </recommendedName>
</protein>